<feature type="non-terminal residue" evidence="2">
    <location>
        <position position="1"/>
    </location>
</feature>
<dbReference type="GO" id="GO:0016740">
    <property type="term" value="F:transferase activity"/>
    <property type="evidence" value="ECO:0007669"/>
    <property type="project" value="UniProtKB-KW"/>
</dbReference>
<accession>A0A6J4UHK2</accession>
<sequence>WNLWSNVISTRSAPSAGSMGSSGWISSGLPLPARFGKRTVTSTSSSPSPTWGPPATPTGSWTSRKPLRPSSADPSTLSPNARSVPLPFAATWRPPVRPSMPNATTKRLL</sequence>
<protein>
    <submittedName>
        <fullName evidence="2">Nucleotidyltransferase domain protein, BT0168 group</fullName>
    </submittedName>
</protein>
<evidence type="ECO:0000256" key="1">
    <source>
        <dbReference type="SAM" id="MobiDB-lite"/>
    </source>
</evidence>
<gene>
    <name evidence="2" type="ORF">AVDCRST_MAG49-1404</name>
</gene>
<name>A0A6J4UHK2_9BACT</name>
<feature type="compositionally biased region" description="Low complexity" evidence="1">
    <location>
        <begin position="39"/>
        <end position="49"/>
    </location>
</feature>
<feature type="region of interest" description="Disordered" evidence="1">
    <location>
        <begin position="1"/>
        <end position="23"/>
    </location>
</feature>
<feature type="compositionally biased region" description="Low complexity" evidence="1">
    <location>
        <begin position="12"/>
        <end position="23"/>
    </location>
</feature>
<keyword evidence="2" id="KW-0808">Transferase</keyword>
<reference evidence="2" key="1">
    <citation type="submission" date="2020-02" db="EMBL/GenBank/DDBJ databases">
        <authorList>
            <person name="Meier V. D."/>
        </authorList>
    </citation>
    <scope>NUCLEOTIDE SEQUENCE</scope>
    <source>
        <strain evidence="2">AVDCRST_MAG49</strain>
    </source>
</reference>
<feature type="non-terminal residue" evidence="2">
    <location>
        <position position="109"/>
    </location>
</feature>
<dbReference type="EMBL" id="CADCWG010000088">
    <property type="protein sequence ID" value="CAA9547521.1"/>
    <property type="molecule type" value="Genomic_DNA"/>
</dbReference>
<organism evidence="2">
    <name type="scientific">uncultured Thermomicrobiales bacterium</name>
    <dbReference type="NCBI Taxonomy" id="1645740"/>
    <lineage>
        <taxon>Bacteria</taxon>
        <taxon>Pseudomonadati</taxon>
        <taxon>Thermomicrobiota</taxon>
        <taxon>Thermomicrobia</taxon>
        <taxon>Thermomicrobiales</taxon>
        <taxon>environmental samples</taxon>
    </lineage>
</organism>
<feature type="compositionally biased region" description="Polar residues" evidence="1">
    <location>
        <begin position="1"/>
        <end position="11"/>
    </location>
</feature>
<proteinExistence type="predicted"/>
<dbReference type="AlphaFoldDB" id="A0A6J4UHK2"/>
<evidence type="ECO:0000313" key="2">
    <source>
        <dbReference type="EMBL" id="CAA9547521.1"/>
    </source>
</evidence>
<feature type="compositionally biased region" description="Polar residues" evidence="1">
    <location>
        <begin position="72"/>
        <end position="81"/>
    </location>
</feature>
<feature type="region of interest" description="Disordered" evidence="1">
    <location>
        <begin position="35"/>
        <end position="109"/>
    </location>
</feature>